<feature type="region of interest" description="Disordered" evidence="1">
    <location>
        <begin position="526"/>
        <end position="554"/>
    </location>
</feature>
<organism evidence="2">
    <name type="scientific">Schistosoma haematobium</name>
    <name type="common">Blood fluke</name>
    <dbReference type="NCBI Taxonomy" id="6185"/>
    <lineage>
        <taxon>Eukaryota</taxon>
        <taxon>Metazoa</taxon>
        <taxon>Spiralia</taxon>
        <taxon>Lophotrochozoa</taxon>
        <taxon>Platyhelminthes</taxon>
        <taxon>Trematoda</taxon>
        <taxon>Digenea</taxon>
        <taxon>Strigeidida</taxon>
        <taxon>Schistosomatoidea</taxon>
        <taxon>Schistosomatidae</taxon>
        <taxon>Schistosoma</taxon>
    </lineage>
</organism>
<gene>
    <name evidence="2" type="ORF">MS3_08568</name>
</gene>
<protein>
    <submittedName>
        <fullName evidence="2">Uncharacterized protein</fullName>
    </submittedName>
</protein>
<proteinExistence type="predicted"/>
<name>A0A094ZYQ4_SCHHA</name>
<evidence type="ECO:0000313" key="2">
    <source>
        <dbReference type="EMBL" id="KGB40105.1"/>
    </source>
</evidence>
<reference evidence="2" key="1">
    <citation type="journal article" date="2012" name="Nat. Genet.">
        <title>Whole-genome sequence of Schistosoma haematobium.</title>
        <authorList>
            <person name="Young N.D."/>
            <person name="Jex A.R."/>
            <person name="Li B."/>
            <person name="Liu S."/>
            <person name="Yang L."/>
            <person name="Xiong Z."/>
            <person name="Li Y."/>
            <person name="Cantacessi C."/>
            <person name="Hall R.S."/>
            <person name="Xu X."/>
            <person name="Chen F."/>
            <person name="Wu X."/>
            <person name="Zerlotini A."/>
            <person name="Oliveira G."/>
            <person name="Hofmann A."/>
            <person name="Zhang G."/>
            <person name="Fang X."/>
            <person name="Kang Y."/>
            <person name="Campbell B.E."/>
            <person name="Loukas A."/>
            <person name="Ranganathan S."/>
            <person name="Rollinson D."/>
            <person name="Rinaldi G."/>
            <person name="Brindley P.J."/>
            <person name="Yang H."/>
            <person name="Wang J."/>
            <person name="Wang J."/>
            <person name="Gasser R.B."/>
        </authorList>
    </citation>
    <scope>NUCLEOTIDE SEQUENCE [LARGE SCALE GENOMIC DNA]</scope>
</reference>
<evidence type="ECO:0000256" key="1">
    <source>
        <dbReference type="SAM" id="MobiDB-lite"/>
    </source>
</evidence>
<sequence length="606" mass="68055">MINPSFQWKNQVKNCFFPIKINTLPSFTTKNSLDKSTNSSRSMRLTKQSSIQSLTSIMLSSSTYDSSKQSLPVKQNCVPLENHNKYNTFKSRNINNTKHTIVHCQTVNSHKLLNANKPNLKQMNSSDVQCLNKSFIDQRKPNSNERIEGKSIETLPSITTTITQGNVKKTLTDSSNSSPVFKDHHKMANLIIEEILKNITNENLSKITQSSLKTTDELFMETDQNEAKVIKQQMESSSITSTVGIESSTLSLTSSLSTASSFSLLSNTTTIPETVTDTLVVTTSIMQISPATITSTNTSFTDNLLTVPKTLQSDHLTMNIIDSNKQNVNMTTKSIINKLDKSMITEQTKVITNNDNKIQIKNNCQSNLMNIREKPIQVVHPFNSTNLSQPGRLVISLSAELAEREARKKRLEGIMSRIKLNSKDYNQTIINIKTINQSSINKLTNTIQDIEQIYDISKSQQEITSVLDNITISSSTPSSPIYSSSLTNMNSQETNNNNISTLCNLVNNINSDQDDNHSKYKDELIFNDNNDDHSSNIDKHKDKNKSIQSDSNNNNDIIRNRISIIDNMLSSGRLNRKSRAAEVLITMITKNQSNFNENKYLENIDT</sequence>
<feature type="region of interest" description="Disordered" evidence="1">
    <location>
        <begin position="28"/>
        <end position="47"/>
    </location>
</feature>
<dbReference type="AlphaFoldDB" id="A0A094ZYQ4"/>
<feature type="compositionally biased region" description="Basic and acidic residues" evidence="1">
    <location>
        <begin position="526"/>
        <end position="545"/>
    </location>
</feature>
<accession>A0A094ZYQ4</accession>
<dbReference type="EMBL" id="KL251370">
    <property type="protein sequence ID" value="KGB40105.1"/>
    <property type="molecule type" value="Genomic_DNA"/>
</dbReference>